<keyword evidence="2" id="KW-1185">Reference proteome</keyword>
<dbReference type="AlphaFoldDB" id="A0A1E3G4T3"/>
<sequence>MKWLWDVVKLFMLLVERPGEGEKKKAEVLELLDELYEELDLEIPKEVFDSIVSVAIDYLAMVLF</sequence>
<proteinExistence type="predicted"/>
<dbReference type="EMBL" id="LWAF01000002">
    <property type="protein sequence ID" value="ODN31140.1"/>
    <property type="molecule type" value="Genomic_DNA"/>
</dbReference>
<dbReference type="Proteomes" id="UP000094570">
    <property type="component" value="Unassembled WGS sequence"/>
</dbReference>
<gene>
    <name evidence="1" type="ORF">A4H02_02420</name>
</gene>
<accession>A0A1E3G4T3</accession>
<dbReference type="STRING" id="1008305.A4H02_02420"/>
<evidence type="ECO:0000313" key="1">
    <source>
        <dbReference type="EMBL" id="ODN31140.1"/>
    </source>
</evidence>
<comment type="caution">
    <text evidence="1">The sequence shown here is derived from an EMBL/GenBank/DDBJ whole genome shotgun (WGS) entry which is preliminary data.</text>
</comment>
<protein>
    <submittedName>
        <fullName evidence="1">Uncharacterized protein</fullName>
    </submittedName>
</protein>
<evidence type="ECO:0000313" key="2">
    <source>
        <dbReference type="Proteomes" id="UP000094570"/>
    </source>
</evidence>
<dbReference type="RefSeq" id="WP_069292562.1">
    <property type="nucleotide sequence ID" value="NZ_CP140110.1"/>
</dbReference>
<reference evidence="2" key="1">
    <citation type="submission" date="2016-04" db="EMBL/GenBank/DDBJ databases">
        <title>The genome sequence project of a novel Fervidobacterium isolate from a hot spring in Thailand.</title>
        <authorList>
            <person name="Gonzalez J.M."/>
            <person name="Cuecas A."/>
            <person name="Kanoksilapatham W."/>
        </authorList>
    </citation>
    <scope>NUCLEOTIDE SEQUENCE [LARGE SCALE GENOMIC DNA]</scope>
    <source>
        <strain evidence="2">FC2004</strain>
    </source>
</reference>
<name>A0A1E3G4T3_9BACT</name>
<organism evidence="1 2">
    <name type="scientific">Fervidobacterium thailandense</name>
    <dbReference type="NCBI Taxonomy" id="1008305"/>
    <lineage>
        <taxon>Bacteria</taxon>
        <taxon>Thermotogati</taxon>
        <taxon>Thermotogota</taxon>
        <taxon>Thermotogae</taxon>
        <taxon>Thermotogales</taxon>
        <taxon>Fervidobacteriaceae</taxon>
        <taxon>Fervidobacterium</taxon>
    </lineage>
</organism>